<keyword evidence="4" id="KW-0732">Signal</keyword>
<dbReference type="Pfam" id="PF14257">
    <property type="entry name" value="DUF4349"/>
    <property type="match status" value="1"/>
</dbReference>
<dbReference type="Proteomes" id="UP001314903">
    <property type="component" value="Unassembled WGS sequence"/>
</dbReference>
<feature type="region of interest" description="Disordered" evidence="2">
    <location>
        <begin position="22"/>
        <end position="53"/>
    </location>
</feature>
<feature type="chain" id="PRO_5045717575" evidence="4">
    <location>
        <begin position="23"/>
        <end position="287"/>
    </location>
</feature>
<keyword evidence="3" id="KW-0812">Transmembrane</keyword>
<feature type="signal peptide" evidence="4">
    <location>
        <begin position="1"/>
        <end position="22"/>
    </location>
</feature>
<feature type="domain" description="DUF4349" evidence="5">
    <location>
        <begin position="61"/>
        <end position="267"/>
    </location>
</feature>
<protein>
    <submittedName>
        <fullName evidence="6">LEA14-like dessication related protein</fullName>
    </submittedName>
</protein>
<evidence type="ECO:0000313" key="7">
    <source>
        <dbReference type="Proteomes" id="UP001314903"/>
    </source>
</evidence>
<evidence type="ECO:0000256" key="3">
    <source>
        <dbReference type="SAM" id="Phobius"/>
    </source>
</evidence>
<dbReference type="PROSITE" id="PS51257">
    <property type="entry name" value="PROKAR_LIPOPROTEIN"/>
    <property type="match status" value="1"/>
</dbReference>
<evidence type="ECO:0000256" key="1">
    <source>
        <dbReference type="SAM" id="Coils"/>
    </source>
</evidence>
<reference evidence="6 7" key="1">
    <citation type="submission" date="2021-03" db="EMBL/GenBank/DDBJ databases">
        <title>Genomic Encyclopedia of Type Strains, Phase IV (KMG-IV): sequencing the most valuable type-strain genomes for metagenomic binning, comparative biology and taxonomic classification.</title>
        <authorList>
            <person name="Goeker M."/>
        </authorList>
    </citation>
    <scope>NUCLEOTIDE SEQUENCE [LARGE SCALE GENOMIC DNA]</scope>
    <source>
        <strain evidence="6 7">DSM 27512</strain>
    </source>
</reference>
<keyword evidence="3" id="KW-1133">Transmembrane helix</keyword>
<feature type="transmembrane region" description="Helical" evidence="3">
    <location>
        <begin position="242"/>
        <end position="268"/>
    </location>
</feature>
<keyword evidence="7" id="KW-1185">Reference proteome</keyword>
<keyword evidence="3" id="KW-0472">Membrane</keyword>
<dbReference type="EMBL" id="JAGGLI010000024">
    <property type="protein sequence ID" value="MBP2028269.1"/>
    <property type="molecule type" value="Genomic_DNA"/>
</dbReference>
<evidence type="ECO:0000313" key="6">
    <source>
        <dbReference type="EMBL" id="MBP2028269.1"/>
    </source>
</evidence>
<feature type="compositionally biased region" description="Polar residues" evidence="2">
    <location>
        <begin position="22"/>
        <end position="31"/>
    </location>
</feature>
<dbReference type="RefSeq" id="WP_209661323.1">
    <property type="nucleotide sequence ID" value="NZ_JAGGLI010000024.1"/>
</dbReference>
<gene>
    <name evidence="6" type="ORF">J2Z35_002070</name>
</gene>
<evidence type="ECO:0000256" key="2">
    <source>
        <dbReference type="SAM" id="MobiDB-lite"/>
    </source>
</evidence>
<evidence type="ECO:0000256" key="4">
    <source>
        <dbReference type="SAM" id="SignalP"/>
    </source>
</evidence>
<dbReference type="InterPro" id="IPR025645">
    <property type="entry name" value="DUF4349"/>
</dbReference>
<evidence type="ECO:0000259" key="5">
    <source>
        <dbReference type="Pfam" id="PF14257"/>
    </source>
</evidence>
<comment type="caution">
    <text evidence="6">The sequence shown here is derived from an EMBL/GenBank/DDBJ whole genome shotgun (WGS) entry which is preliminary data.</text>
</comment>
<keyword evidence="1" id="KW-0175">Coiled coil</keyword>
<proteinExistence type="predicted"/>
<name>A0ABS4KKJ4_9FIRM</name>
<accession>A0ABS4KKJ4</accession>
<sequence length="287" mass="32859">MKNKLFLIGFILLFVFTGCSSPAEETSSSMPMDTGSYPNEDIASQDRAMGEGGDSSLLEDQKLIKQGDISLEVQDVKDSYIEISELVKAYNGYVFSMSETNYENQSYMNITIKVESEEFENLFEQLKTMGELNSSNIYTQDVTREYIDTKARLDTLKIQEETLQNLLTRAETVEDLLKIETELQRVRQDIEASQGQLNYLENAIDYSVINLNLRSRRGPSNLDERDNILERLIFSLRDGMGFWANFIVSAAAFVLWLLPVLIVAVFLIKPLKKLLSKLFRKRGDREH</sequence>
<organism evidence="6 7">
    <name type="scientific">Acetoanaerobium pronyense</name>
    <dbReference type="NCBI Taxonomy" id="1482736"/>
    <lineage>
        <taxon>Bacteria</taxon>
        <taxon>Bacillati</taxon>
        <taxon>Bacillota</taxon>
        <taxon>Clostridia</taxon>
        <taxon>Peptostreptococcales</taxon>
        <taxon>Filifactoraceae</taxon>
        <taxon>Acetoanaerobium</taxon>
    </lineage>
</organism>
<feature type="coiled-coil region" evidence="1">
    <location>
        <begin position="156"/>
        <end position="203"/>
    </location>
</feature>